<organism evidence="1 2">
    <name type="scientific">Ataeniobius toweri</name>
    <dbReference type="NCBI Taxonomy" id="208326"/>
    <lineage>
        <taxon>Eukaryota</taxon>
        <taxon>Metazoa</taxon>
        <taxon>Chordata</taxon>
        <taxon>Craniata</taxon>
        <taxon>Vertebrata</taxon>
        <taxon>Euteleostomi</taxon>
        <taxon>Actinopterygii</taxon>
        <taxon>Neopterygii</taxon>
        <taxon>Teleostei</taxon>
        <taxon>Neoteleostei</taxon>
        <taxon>Acanthomorphata</taxon>
        <taxon>Ovalentaria</taxon>
        <taxon>Atherinomorphae</taxon>
        <taxon>Cyprinodontiformes</taxon>
        <taxon>Goodeidae</taxon>
        <taxon>Ataeniobius</taxon>
    </lineage>
</organism>
<dbReference type="EMBL" id="JAHUTI010060245">
    <property type="protein sequence ID" value="MED6251742.1"/>
    <property type="molecule type" value="Genomic_DNA"/>
</dbReference>
<proteinExistence type="predicted"/>
<name>A0ABU7BM50_9TELE</name>
<reference evidence="1 2" key="1">
    <citation type="submission" date="2021-07" db="EMBL/GenBank/DDBJ databases">
        <authorList>
            <person name="Palmer J.M."/>
        </authorList>
    </citation>
    <scope>NUCLEOTIDE SEQUENCE [LARGE SCALE GENOMIC DNA]</scope>
    <source>
        <strain evidence="1 2">AT_MEX2019</strain>
        <tissue evidence="1">Muscle</tissue>
    </source>
</reference>
<comment type="caution">
    <text evidence="1">The sequence shown here is derived from an EMBL/GenBank/DDBJ whole genome shotgun (WGS) entry which is preliminary data.</text>
</comment>
<dbReference type="Proteomes" id="UP001345963">
    <property type="component" value="Unassembled WGS sequence"/>
</dbReference>
<gene>
    <name evidence="1" type="ORF">ATANTOWER_002331</name>
</gene>
<keyword evidence="2" id="KW-1185">Reference proteome</keyword>
<protein>
    <submittedName>
        <fullName evidence="1">Uncharacterized protein</fullName>
    </submittedName>
</protein>
<sequence length="127" mass="14354">MALLSSAVYQQQHPAEKPRSQPQNPSRIILAGIPTTCFLSYLYSDQIRQVNKKKEVLMHEIIRQHGGSSVCHCESWFVLFSDLCRTSVCVPGDYLSVAVVHWLSRKDLDKMDELCEGDTEDTVGLTQ</sequence>
<accession>A0ABU7BM50</accession>
<evidence type="ECO:0000313" key="2">
    <source>
        <dbReference type="Proteomes" id="UP001345963"/>
    </source>
</evidence>
<evidence type="ECO:0000313" key="1">
    <source>
        <dbReference type="EMBL" id="MED6251742.1"/>
    </source>
</evidence>